<keyword evidence="3" id="KW-1185">Reference proteome</keyword>
<comment type="caution">
    <text evidence="2">The sequence shown here is derived from an EMBL/GenBank/DDBJ whole genome shotgun (WGS) entry which is preliminary data.</text>
</comment>
<evidence type="ECO:0000313" key="2">
    <source>
        <dbReference type="EMBL" id="MFB9446388.1"/>
    </source>
</evidence>
<evidence type="ECO:0000256" key="1">
    <source>
        <dbReference type="SAM" id="MobiDB-lite"/>
    </source>
</evidence>
<name>A0ABV5MCK3_9ACTN</name>
<evidence type="ECO:0000313" key="3">
    <source>
        <dbReference type="Proteomes" id="UP001589608"/>
    </source>
</evidence>
<proteinExistence type="predicted"/>
<accession>A0ABV5MCK3</accession>
<sequence length="42" mass="4246">MASRGPRALAGPGTVVGPGRRGRAGVPLEPGPPETLTARPRE</sequence>
<dbReference type="EMBL" id="JBHMCA010000047">
    <property type="protein sequence ID" value="MFB9446388.1"/>
    <property type="molecule type" value="Genomic_DNA"/>
</dbReference>
<dbReference type="RefSeq" id="WP_281428051.1">
    <property type="nucleotide sequence ID" value="NZ_CP061913.1"/>
</dbReference>
<dbReference type="Proteomes" id="UP001589608">
    <property type="component" value="Unassembled WGS sequence"/>
</dbReference>
<feature type="region of interest" description="Disordered" evidence="1">
    <location>
        <begin position="1"/>
        <end position="42"/>
    </location>
</feature>
<gene>
    <name evidence="2" type="ORF">ACFFTR_25160</name>
</gene>
<reference evidence="2 3" key="1">
    <citation type="submission" date="2024-09" db="EMBL/GenBank/DDBJ databases">
        <authorList>
            <person name="Sun Q."/>
            <person name="Mori K."/>
        </authorList>
    </citation>
    <scope>NUCLEOTIDE SEQUENCE [LARGE SCALE GENOMIC DNA]</scope>
    <source>
        <strain evidence="2 3">JCM 3307</strain>
    </source>
</reference>
<protein>
    <submittedName>
        <fullName evidence="2">Uncharacterized protein</fullName>
    </submittedName>
</protein>
<organism evidence="2 3">
    <name type="scientific">Dactylosporangium vinaceum</name>
    <dbReference type="NCBI Taxonomy" id="53362"/>
    <lineage>
        <taxon>Bacteria</taxon>
        <taxon>Bacillati</taxon>
        <taxon>Actinomycetota</taxon>
        <taxon>Actinomycetes</taxon>
        <taxon>Micromonosporales</taxon>
        <taxon>Micromonosporaceae</taxon>
        <taxon>Dactylosporangium</taxon>
    </lineage>
</organism>